<dbReference type="PANTHER" id="PTHR30055">
    <property type="entry name" value="HTH-TYPE TRANSCRIPTIONAL REGULATOR RUTR"/>
    <property type="match status" value="1"/>
</dbReference>
<reference evidence="8 9" key="1">
    <citation type="submission" date="2016-03" db="EMBL/GenBank/DDBJ databases">
        <title>Genome sequence of Nesiotobacter sp. nov., a moderately halophilic alphaproteobacterium isolated from the Yellow Sea, China.</title>
        <authorList>
            <person name="Zhang G."/>
            <person name="Zhang R."/>
        </authorList>
    </citation>
    <scope>NUCLEOTIDE SEQUENCE [LARGE SCALE GENOMIC DNA]</scope>
    <source>
        <strain evidence="8 9">WB1-6</strain>
    </source>
</reference>
<dbReference type="Pfam" id="PF13977">
    <property type="entry name" value="TetR_C_6"/>
    <property type="match status" value="1"/>
</dbReference>
<dbReference type="RefSeq" id="WP_028482703.1">
    <property type="nucleotide sequence ID" value="NZ_LVVZ01000041.1"/>
</dbReference>
<dbReference type="Pfam" id="PF00440">
    <property type="entry name" value="TetR_N"/>
    <property type="match status" value="1"/>
</dbReference>
<evidence type="ECO:0000256" key="4">
    <source>
        <dbReference type="ARBA" id="ARBA00023163"/>
    </source>
</evidence>
<keyword evidence="9" id="KW-1185">Reference proteome</keyword>
<organism evidence="8 9">
    <name type="scientific">Pseudovibrio exalbescens</name>
    <dbReference type="NCBI Taxonomy" id="197461"/>
    <lineage>
        <taxon>Bacteria</taxon>
        <taxon>Pseudomonadati</taxon>
        <taxon>Pseudomonadota</taxon>
        <taxon>Alphaproteobacteria</taxon>
        <taxon>Hyphomicrobiales</taxon>
        <taxon>Stappiaceae</taxon>
        <taxon>Pseudovibrio</taxon>
    </lineage>
</organism>
<dbReference type="PANTHER" id="PTHR30055:SF228">
    <property type="entry name" value="TRANSCRIPTIONAL REGULATOR-RELATED"/>
    <property type="match status" value="1"/>
</dbReference>
<evidence type="ECO:0000256" key="5">
    <source>
        <dbReference type="PROSITE-ProRule" id="PRU00335"/>
    </source>
</evidence>
<name>A0A1U7JD72_9HYPH</name>
<dbReference type="STRING" id="197461.A3843_18665"/>
<evidence type="ECO:0000313" key="8">
    <source>
        <dbReference type="EMBL" id="OKL42667.1"/>
    </source>
</evidence>
<evidence type="ECO:0000256" key="3">
    <source>
        <dbReference type="ARBA" id="ARBA00023125"/>
    </source>
</evidence>
<dbReference type="SUPFAM" id="SSF48498">
    <property type="entry name" value="Tetracyclin repressor-like, C-terminal domain"/>
    <property type="match status" value="1"/>
</dbReference>
<comment type="caution">
    <text evidence="8">The sequence shown here is derived from an EMBL/GenBank/DDBJ whole genome shotgun (WGS) entry which is preliminary data.</text>
</comment>
<protein>
    <recommendedName>
        <fullName evidence="7">HTH tetR-type domain-containing protein</fullName>
    </recommendedName>
</protein>
<gene>
    <name evidence="8" type="ORF">A3843_18665</name>
</gene>
<feature type="compositionally biased region" description="Basic and acidic residues" evidence="6">
    <location>
        <begin position="1"/>
        <end position="11"/>
    </location>
</feature>
<evidence type="ECO:0000256" key="6">
    <source>
        <dbReference type="SAM" id="MobiDB-lite"/>
    </source>
</evidence>
<feature type="domain" description="HTH tetR-type" evidence="7">
    <location>
        <begin position="20"/>
        <end position="80"/>
    </location>
</feature>
<feature type="region of interest" description="Disordered" evidence="6">
    <location>
        <begin position="1"/>
        <end position="21"/>
    </location>
</feature>
<dbReference type="AlphaFoldDB" id="A0A1U7JD72"/>
<evidence type="ECO:0000259" key="7">
    <source>
        <dbReference type="PROSITE" id="PS50977"/>
    </source>
</evidence>
<evidence type="ECO:0000256" key="1">
    <source>
        <dbReference type="ARBA" id="ARBA00022491"/>
    </source>
</evidence>
<proteinExistence type="predicted"/>
<keyword evidence="3 5" id="KW-0238">DNA-binding</keyword>
<dbReference type="InterPro" id="IPR039538">
    <property type="entry name" value="BetI_C"/>
</dbReference>
<evidence type="ECO:0000313" key="9">
    <source>
        <dbReference type="Proteomes" id="UP000185783"/>
    </source>
</evidence>
<keyword evidence="2" id="KW-0805">Transcription regulation</keyword>
<keyword evidence="4" id="KW-0804">Transcription</keyword>
<keyword evidence="1" id="KW-0678">Repressor</keyword>
<dbReference type="EMBL" id="LVVZ01000041">
    <property type="protein sequence ID" value="OKL42667.1"/>
    <property type="molecule type" value="Genomic_DNA"/>
</dbReference>
<dbReference type="PRINTS" id="PR00455">
    <property type="entry name" value="HTHTETR"/>
</dbReference>
<dbReference type="GO" id="GO:0000976">
    <property type="term" value="F:transcription cis-regulatory region binding"/>
    <property type="evidence" value="ECO:0007669"/>
    <property type="project" value="TreeGrafter"/>
</dbReference>
<evidence type="ECO:0000256" key="2">
    <source>
        <dbReference type="ARBA" id="ARBA00023015"/>
    </source>
</evidence>
<dbReference type="InterPro" id="IPR001647">
    <property type="entry name" value="HTH_TetR"/>
</dbReference>
<dbReference type="Gene3D" id="1.10.357.10">
    <property type="entry name" value="Tetracycline Repressor, domain 2"/>
    <property type="match status" value="1"/>
</dbReference>
<dbReference type="InterPro" id="IPR050109">
    <property type="entry name" value="HTH-type_TetR-like_transc_reg"/>
</dbReference>
<dbReference type="Proteomes" id="UP000185783">
    <property type="component" value="Unassembled WGS sequence"/>
</dbReference>
<feature type="DNA-binding region" description="H-T-H motif" evidence="5">
    <location>
        <begin position="43"/>
        <end position="62"/>
    </location>
</feature>
<sequence>MEKEKTQEKRQPKYSRKSPSERREILVQAALNCIVRDGPHKLSIRQIAQEAGVSVGLINHHYTSKEELVADAYRHIAASLMDDFGQRIKMEGGTAQEQLLRFIQLSFSPVNLDPKLFRAWLAFWTMMQHSEEVSAVHAEQYDSYRSRLEHLFQEIIEAGTPLRMSPRLAALGLSGLLDGLWLEWSLDPTNFTEEEGIEICRNWLEMIKK</sequence>
<accession>A0A1U7JD72</accession>
<dbReference type="PROSITE" id="PS50977">
    <property type="entry name" value="HTH_TETR_2"/>
    <property type="match status" value="1"/>
</dbReference>
<dbReference type="GO" id="GO:0003700">
    <property type="term" value="F:DNA-binding transcription factor activity"/>
    <property type="evidence" value="ECO:0007669"/>
    <property type="project" value="TreeGrafter"/>
</dbReference>
<dbReference type="InterPro" id="IPR009057">
    <property type="entry name" value="Homeodomain-like_sf"/>
</dbReference>
<dbReference type="InterPro" id="IPR036271">
    <property type="entry name" value="Tet_transcr_reg_TetR-rel_C_sf"/>
</dbReference>
<dbReference type="SUPFAM" id="SSF46689">
    <property type="entry name" value="Homeodomain-like"/>
    <property type="match status" value="1"/>
</dbReference>